<protein>
    <recommendedName>
        <fullName evidence="3">YHS domain-containing protein</fullName>
    </recommendedName>
</protein>
<evidence type="ECO:0000313" key="2">
    <source>
        <dbReference type="Proteomes" id="UP001553031"/>
    </source>
</evidence>
<keyword evidence="2" id="KW-1185">Reference proteome</keyword>
<gene>
    <name evidence="1" type="ORF">AB0O96_12330</name>
</gene>
<sequence>MNNESKTPASCCSTSPAQQAPAAEAPAVAGSGCCGTTGAGSPAVEADGREDLLAGSEDSTTCPVMVGNPVSKKVAEAQGLFRDYAGRRYWLCCAGCGPIFDSDPAKYAATMA</sequence>
<dbReference type="EMBL" id="JBFBLL010000013">
    <property type="protein sequence ID" value="MEV8158965.1"/>
    <property type="molecule type" value="Genomic_DNA"/>
</dbReference>
<dbReference type="InterPro" id="IPR012348">
    <property type="entry name" value="RNR-like"/>
</dbReference>
<dbReference type="Gene3D" id="1.10.620.20">
    <property type="entry name" value="Ribonucleotide Reductase, subunit A"/>
    <property type="match status" value="1"/>
</dbReference>
<proteinExistence type="predicted"/>
<organism evidence="1 2">
    <name type="scientific">Kocuria salsicia</name>
    <dbReference type="NCBI Taxonomy" id="664639"/>
    <lineage>
        <taxon>Bacteria</taxon>
        <taxon>Bacillati</taxon>
        <taxon>Actinomycetota</taxon>
        <taxon>Actinomycetes</taxon>
        <taxon>Micrococcales</taxon>
        <taxon>Micrococcaceae</taxon>
        <taxon>Kocuria</taxon>
    </lineage>
</organism>
<comment type="caution">
    <text evidence="1">The sequence shown here is derived from an EMBL/GenBank/DDBJ whole genome shotgun (WGS) entry which is preliminary data.</text>
</comment>
<dbReference type="Proteomes" id="UP001553031">
    <property type="component" value="Unassembled WGS sequence"/>
</dbReference>
<dbReference type="RefSeq" id="WP_055085619.1">
    <property type="nucleotide sequence ID" value="NZ_CZJU01000152.1"/>
</dbReference>
<name>A0ABV3KEZ2_9MICC</name>
<evidence type="ECO:0000313" key="1">
    <source>
        <dbReference type="EMBL" id="MEV8158965.1"/>
    </source>
</evidence>
<evidence type="ECO:0008006" key="3">
    <source>
        <dbReference type="Google" id="ProtNLM"/>
    </source>
</evidence>
<accession>A0ABV3KEZ2</accession>
<reference evidence="1 2" key="1">
    <citation type="submission" date="2024-06" db="EMBL/GenBank/DDBJ databases">
        <title>The Natural Products Discovery Center: Release of the First 8490 Sequenced Strains for Exploring Actinobacteria Biosynthetic Diversity.</title>
        <authorList>
            <person name="Kalkreuter E."/>
            <person name="Kautsar S.A."/>
            <person name="Yang D."/>
            <person name="Bader C.D."/>
            <person name="Teijaro C.N."/>
            <person name="Fluegel L."/>
            <person name="Davis C.M."/>
            <person name="Simpson J.R."/>
            <person name="Lauterbach L."/>
            <person name="Steele A.D."/>
            <person name="Gui C."/>
            <person name="Meng S."/>
            <person name="Li G."/>
            <person name="Viehrig K."/>
            <person name="Ye F."/>
            <person name="Su P."/>
            <person name="Kiefer A.F."/>
            <person name="Nichols A."/>
            <person name="Cepeda A.J."/>
            <person name="Yan W."/>
            <person name="Fan B."/>
            <person name="Jiang Y."/>
            <person name="Adhikari A."/>
            <person name="Zheng C.-J."/>
            <person name="Schuster L."/>
            <person name="Cowan T.M."/>
            <person name="Smanski M.J."/>
            <person name="Chevrette M.G."/>
            <person name="De Carvalho L.P.S."/>
            <person name="Shen B."/>
        </authorList>
    </citation>
    <scope>NUCLEOTIDE SEQUENCE [LARGE SCALE GENOMIC DNA]</scope>
    <source>
        <strain evidence="1 2">NPDC079179</strain>
    </source>
</reference>